<proteinExistence type="predicted"/>
<dbReference type="EMBL" id="GIFC01001382">
    <property type="protein sequence ID" value="MXU83465.1"/>
    <property type="molecule type" value="Transcribed_RNA"/>
</dbReference>
<name>A0A6B0U4F7_IXORI</name>
<evidence type="ECO:0000313" key="1">
    <source>
        <dbReference type="EMBL" id="MXU83465.1"/>
    </source>
</evidence>
<sequence>MLRAMWAQCLPVGCSLGRSPVQLAEMSWQALQGGVCRPHHVLGLGKPWRPGGDEDAMHDEDDPLLRTAARVLEAR</sequence>
<accession>A0A6B0U4F7</accession>
<dbReference type="AlphaFoldDB" id="A0A6B0U4F7"/>
<organism evidence="1">
    <name type="scientific">Ixodes ricinus</name>
    <name type="common">Common tick</name>
    <name type="synonym">Acarus ricinus</name>
    <dbReference type="NCBI Taxonomy" id="34613"/>
    <lineage>
        <taxon>Eukaryota</taxon>
        <taxon>Metazoa</taxon>
        <taxon>Ecdysozoa</taxon>
        <taxon>Arthropoda</taxon>
        <taxon>Chelicerata</taxon>
        <taxon>Arachnida</taxon>
        <taxon>Acari</taxon>
        <taxon>Parasitiformes</taxon>
        <taxon>Ixodida</taxon>
        <taxon>Ixodoidea</taxon>
        <taxon>Ixodidae</taxon>
        <taxon>Ixodinae</taxon>
        <taxon>Ixodes</taxon>
    </lineage>
</organism>
<protein>
    <submittedName>
        <fullName evidence="1">Uncharacterized protein</fullName>
    </submittedName>
</protein>
<reference evidence="1" key="1">
    <citation type="submission" date="2019-12" db="EMBL/GenBank/DDBJ databases">
        <title>An insight into the sialome of adult female Ixodes ricinus ticks feeding for 6 days.</title>
        <authorList>
            <person name="Perner J."/>
            <person name="Ribeiro J.M.C."/>
        </authorList>
    </citation>
    <scope>NUCLEOTIDE SEQUENCE</scope>
    <source>
        <strain evidence="1">Semi-engorged</strain>
        <tissue evidence="1">Salivary glands</tissue>
    </source>
</reference>